<protein>
    <submittedName>
        <fullName evidence="4">Uncharacterized protein</fullName>
    </submittedName>
</protein>
<feature type="chain" id="PRO_5044725278" evidence="3">
    <location>
        <begin position="20"/>
        <end position="286"/>
    </location>
</feature>
<feature type="transmembrane region" description="Helical" evidence="2">
    <location>
        <begin position="250"/>
        <end position="276"/>
    </location>
</feature>
<feature type="signal peptide" evidence="3">
    <location>
        <begin position="1"/>
        <end position="19"/>
    </location>
</feature>
<evidence type="ECO:0000256" key="3">
    <source>
        <dbReference type="SAM" id="SignalP"/>
    </source>
</evidence>
<keyword evidence="2" id="KW-0812">Transmembrane</keyword>
<dbReference type="EMBL" id="JBJQND010000002">
    <property type="protein sequence ID" value="KAL3886339.1"/>
    <property type="molecule type" value="Genomic_DNA"/>
</dbReference>
<dbReference type="Proteomes" id="UP001634394">
    <property type="component" value="Unassembled WGS sequence"/>
</dbReference>
<name>A0ABD3XJA4_SINWO</name>
<comment type="caution">
    <text evidence="4">The sequence shown here is derived from an EMBL/GenBank/DDBJ whole genome shotgun (WGS) entry which is preliminary data.</text>
</comment>
<keyword evidence="3" id="KW-0732">Signal</keyword>
<accession>A0ABD3XJA4</accession>
<proteinExistence type="predicted"/>
<dbReference type="SUPFAM" id="SSF48726">
    <property type="entry name" value="Immunoglobulin"/>
    <property type="match status" value="1"/>
</dbReference>
<dbReference type="InterPro" id="IPR036179">
    <property type="entry name" value="Ig-like_dom_sf"/>
</dbReference>
<organism evidence="4 5">
    <name type="scientific">Sinanodonta woodiana</name>
    <name type="common">Chinese pond mussel</name>
    <name type="synonym">Anodonta woodiana</name>
    <dbReference type="NCBI Taxonomy" id="1069815"/>
    <lineage>
        <taxon>Eukaryota</taxon>
        <taxon>Metazoa</taxon>
        <taxon>Spiralia</taxon>
        <taxon>Lophotrochozoa</taxon>
        <taxon>Mollusca</taxon>
        <taxon>Bivalvia</taxon>
        <taxon>Autobranchia</taxon>
        <taxon>Heteroconchia</taxon>
        <taxon>Palaeoheterodonta</taxon>
        <taxon>Unionida</taxon>
        <taxon>Unionoidea</taxon>
        <taxon>Unionidae</taxon>
        <taxon>Unioninae</taxon>
        <taxon>Sinanodonta</taxon>
    </lineage>
</organism>
<keyword evidence="5" id="KW-1185">Reference proteome</keyword>
<evidence type="ECO:0000256" key="2">
    <source>
        <dbReference type="SAM" id="Phobius"/>
    </source>
</evidence>
<dbReference type="InterPro" id="IPR013783">
    <property type="entry name" value="Ig-like_fold"/>
</dbReference>
<gene>
    <name evidence="4" type="ORF">ACJMK2_026339</name>
</gene>
<keyword evidence="2" id="KW-1133">Transmembrane helix</keyword>
<evidence type="ECO:0000256" key="1">
    <source>
        <dbReference type="SAM" id="MobiDB-lite"/>
    </source>
</evidence>
<reference evidence="4 5" key="1">
    <citation type="submission" date="2024-11" db="EMBL/GenBank/DDBJ databases">
        <title>Chromosome-level genome assembly of the freshwater bivalve Anodonta woodiana.</title>
        <authorList>
            <person name="Chen X."/>
        </authorList>
    </citation>
    <scope>NUCLEOTIDE SEQUENCE [LARGE SCALE GENOMIC DNA]</scope>
    <source>
        <strain evidence="4">MN2024</strain>
        <tissue evidence="4">Gills</tissue>
    </source>
</reference>
<evidence type="ECO:0000313" key="5">
    <source>
        <dbReference type="Proteomes" id="UP001634394"/>
    </source>
</evidence>
<feature type="compositionally biased region" description="Polar residues" evidence="1">
    <location>
        <begin position="224"/>
        <end position="236"/>
    </location>
</feature>
<keyword evidence="2" id="KW-0472">Membrane</keyword>
<sequence length="286" mass="33027">MNMNDRLVLLLILLTRSFSEQLQSNTQPRTIHVCVGHSADLIWEIDEDENNISRLEWYFNKKKIYSSSQTQNVTMNALYRSRIEKIGKTHIRLKNISLEDEGIYILYPLLQWSTSQKMFNISLKVLVPPTTDCTCKISYTQHPPKLTYDLTASYCGRPTMTAIWKRKQTFDILGDRNYILINSLFDDNEILCCPEGIAMKCVADSEQFCKSVSIPREDNEKRSNSGNNTIPSVTQTITGTRNHSNECTNMYWMVLGVLIVSSFQVAILLLLVFIIYKTRRGMRKWG</sequence>
<evidence type="ECO:0000313" key="4">
    <source>
        <dbReference type="EMBL" id="KAL3886339.1"/>
    </source>
</evidence>
<feature type="region of interest" description="Disordered" evidence="1">
    <location>
        <begin position="217"/>
        <end position="236"/>
    </location>
</feature>
<dbReference type="AlphaFoldDB" id="A0ABD3XJA4"/>
<dbReference type="EMBL" id="JBJQND010000002">
    <property type="protein sequence ID" value="KAL3886340.1"/>
    <property type="molecule type" value="Genomic_DNA"/>
</dbReference>
<dbReference type="Gene3D" id="2.60.40.10">
    <property type="entry name" value="Immunoglobulins"/>
    <property type="match status" value="1"/>
</dbReference>